<dbReference type="SUPFAM" id="SSF56281">
    <property type="entry name" value="Metallo-hydrolase/oxidoreductase"/>
    <property type="match status" value="1"/>
</dbReference>
<evidence type="ECO:0000256" key="1">
    <source>
        <dbReference type="ARBA" id="ARBA00001947"/>
    </source>
</evidence>
<organism evidence="6 7">
    <name type="scientific">Solidesulfovibrio carbinoliphilus subsp. oakridgensis</name>
    <dbReference type="NCBI Taxonomy" id="694327"/>
    <lineage>
        <taxon>Bacteria</taxon>
        <taxon>Pseudomonadati</taxon>
        <taxon>Thermodesulfobacteriota</taxon>
        <taxon>Desulfovibrionia</taxon>
        <taxon>Desulfovibrionales</taxon>
        <taxon>Desulfovibrionaceae</taxon>
        <taxon>Solidesulfovibrio</taxon>
    </lineage>
</organism>
<evidence type="ECO:0000259" key="5">
    <source>
        <dbReference type="SMART" id="SM00849"/>
    </source>
</evidence>
<dbReference type="GO" id="GO:0046872">
    <property type="term" value="F:metal ion binding"/>
    <property type="evidence" value="ECO:0007669"/>
    <property type="project" value="UniProtKB-KW"/>
</dbReference>
<dbReference type="InterPro" id="IPR051453">
    <property type="entry name" value="MBL_Glyoxalase_II"/>
</dbReference>
<accession>G7QDX4</accession>
<dbReference type="eggNOG" id="COG0491">
    <property type="taxonomic scope" value="Bacteria"/>
</dbReference>
<dbReference type="Proteomes" id="UP000004662">
    <property type="component" value="Chromosome"/>
</dbReference>
<evidence type="ECO:0000313" key="7">
    <source>
        <dbReference type="Proteomes" id="UP000004662"/>
    </source>
</evidence>
<dbReference type="GO" id="GO:0016787">
    <property type="term" value="F:hydrolase activity"/>
    <property type="evidence" value="ECO:0007669"/>
    <property type="project" value="UniProtKB-KW"/>
</dbReference>
<name>G7QDX4_9BACT</name>
<dbReference type="CDD" id="cd06262">
    <property type="entry name" value="metallo-hydrolase-like_MBL-fold"/>
    <property type="match status" value="1"/>
</dbReference>
<evidence type="ECO:0000313" key="6">
    <source>
        <dbReference type="EMBL" id="EHJ46630.1"/>
    </source>
</evidence>
<dbReference type="Gene3D" id="3.60.15.10">
    <property type="entry name" value="Ribonuclease Z/Hydroxyacylglutathione hydrolase-like"/>
    <property type="match status" value="1"/>
</dbReference>
<evidence type="ECO:0000256" key="4">
    <source>
        <dbReference type="ARBA" id="ARBA00022833"/>
    </source>
</evidence>
<reference evidence="7" key="1">
    <citation type="journal article" date="2015" name="Genome Announc.">
        <title>High-Quality Draft Genome Sequence of Desulfovibrio carbinoliphilus FW-101-2B, an Organic Acid-Oxidizing Sulfate-Reducing Bacterium Isolated from Uranium(VI)-Contaminated Groundwater.</title>
        <authorList>
            <person name="Ramsay B.D."/>
            <person name="Hwang C."/>
            <person name="Woo H.L."/>
            <person name="Carroll S.L."/>
            <person name="Lucas S."/>
            <person name="Han J."/>
            <person name="Lapidus A.L."/>
            <person name="Cheng J.F."/>
            <person name="Goodwin L.A."/>
            <person name="Pitluck S."/>
            <person name="Peters L."/>
            <person name="Chertkov O."/>
            <person name="Held B."/>
            <person name="Detter J.C."/>
            <person name="Han C.S."/>
            <person name="Tapia R."/>
            <person name="Land M.L."/>
            <person name="Hauser L.J."/>
            <person name="Kyrpides N.C."/>
            <person name="Ivanova N.N."/>
            <person name="Mikhailova N."/>
            <person name="Pagani I."/>
            <person name="Woyke T."/>
            <person name="Arkin A.P."/>
            <person name="Dehal P."/>
            <person name="Chivian D."/>
            <person name="Criddle C.S."/>
            <person name="Wu W."/>
            <person name="Chakraborty R."/>
            <person name="Hazen T.C."/>
            <person name="Fields M.W."/>
        </authorList>
    </citation>
    <scope>NUCLEOTIDE SEQUENCE [LARGE SCALE GENOMIC DNA]</scope>
    <source>
        <strain evidence="7">FW-101-2B</strain>
    </source>
</reference>
<dbReference type="PANTHER" id="PTHR46233:SF3">
    <property type="entry name" value="HYDROXYACYLGLUTATHIONE HYDROLASE GLOC"/>
    <property type="match status" value="1"/>
</dbReference>
<dbReference type="HOGENOM" id="CLU_030571_5_0_7"/>
<keyword evidence="4" id="KW-0862">Zinc</keyword>
<proteinExistence type="predicted"/>
<feature type="domain" description="Metallo-beta-lactamase" evidence="5">
    <location>
        <begin position="12"/>
        <end position="185"/>
    </location>
</feature>
<keyword evidence="3" id="KW-0378">Hydrolase</keyword>
<dbReference type="Pfam" id="PF00753">
    <property type="entry name" value="Lactamase_B"/>
    <property type="match status" value="1"/>
</dbReference>
<gene>
    <name evidence="6" type="ORF">DFW101_0613</name>
</gene>
<dbReference type="EMBL" id="CM001368">
    <property type="protein sequence ID" value="EHJ46630.1"/>
    <property type="molecule type" value="Genomic_DNA"/>
</dbReference>
<comment type="cofactor">
    <cofactor evidence="1">
        <name>Zn(2+)</name>
        <dbReference type="ChEBI" id="CHEBI:29105"/>
    </cofactor>
</comment>
<keyword evidence="7" id="KW-1185">Reference proteome</keyword>
<protein>
    <submittedName>
        <fullName evidence="6">Beta-lactamase domain protein</fullName>
    </submittedName>
</protein>
<evidence type="ECO:0000256" key="2">
    <source>
        <dbReference type="ARBA" id="ARBA00022723"/>
    </source>
</evidence>
<sequence length="213" mass="22363">MYIKTFRMDPLGVNSHLAWTGDGRAVVIDCGGRPGLVLEEIARRELTLTAILLTHLHYDHVLGVARLTRATGAPVHASAADAGVAQPGGDSERHPAVPAFDFEDIAPGRAVFLGEPCLVLPVPGHTPGHLAYFFPKSLVAFTGDTLFRGSVGRTDAPGGNGPGLLAAIRERLLSLPDAVELFPGHGPPTTVGREKAENPFFATPVAAAKADLK</sequence>
<dbReference type="STRING" id="694327.DFW101_0613"/>
<evidence type="ECO:0000256" key="3">
    <source>
        <dbReference type="ARBA" id="ARBA00022801"/>
    </source>
</evidence>
<dbReference type="SMART" id="SM00849">
    <property type="entry name" value="Lactamase_B"/>
    <property type="match status" value="1"/>
</dbReference>
<dbReference type="RefSeq" id="WP_009180065.1">
    <property type="nucleotide sequence ID" value="NZ_CM001368.1"/>
</dbReference>
<keyword evidence="2" id="KW-0479">Metal-binding</keyword>
<dbReference type="InterPro" id="IPR001279">
    <property type="entry name" value="Metallo-B-lactamas"/>
</dbReference>
<dbReference type="OrthoDB" id="9802991at2"/>
<dbReference type="PANTHER" id="PTHR46233">
    <property type="entry name" value="HYDROXYACYLGLUTATHIONE HYDROLASE GLOC"/>
    <property type="match status" value="1"/>
</dbReference>
<dbReference type="InterPro" id="IPR036866">
    <property type="entry name" value="RibonucZ/Hydroxyglut_hydro"/>
</dbReference>
<dbReference type="AlphaFoldDB" id="G7QDX4"/>